<feature type="compositionally biased region" description="Low complexity" evidence="1">
    <location>
        <begin position="52"/>
        <end position="82"/>
    </location>
</feature>
<evidence type="ECO:0000256" key="1">
    <source>
        <dbReference type="SAM" id="MobiDB-lite"/>
    </source>
</evidence>
<evidence type="ECO:0000313" key="3">
    <source>
        <dbReference type="EnsemblProtists" id="EKX31696"/>
    </source>
</evidence>
<dbReference type="GeneID" id="17288427"/>
<dbReference type="Proteomes" id="UP000011087">
    <property type="component" value="Unassembled WGS sequence"/>
</dbReference>
<sequence length="444" mass="50011">MCETTSQTSFEAQQGIRLGLSSQALSLSTAAAAVTAAPAAWQALSLTRPDSSELPSSQPDSSELPSSQPDSSELPSSQPELSTAQPQPELSHDDAENFVYTKDSKCPGQPHIGKFLNSVGENLTDWPIAPPCKTFDQFWQDIQSKISKPHHENPINFDYVEDPEAQEALEIAYNEYMVPVLLKVLQMVAIIHGVKDLPHEELWKRLGNCLRPREESNVSPRMNPLLIDKVILGLMQNENVKKCIETKIPTDEKFEKKLKYVARAYAPNVNEACTGVHASRMPMRSYIAYHSHVKRLKRVAVSAKLICKTRVMKKIWLKKNLKMFSTRDHGHGLSLKTSLTMKLKQLGLDRENIIAMTLNSDAALLIRNLGGDTKHTEISFTVFVPKKYCKNLQQWAEEEKRIRQASDACTLMIIPLSDTTATLKFNFWEPYQPDIVSILRDEQI</sequence>
<keyword evidence="4" id="KW-1185">Reference proteome</keyword>
<reference evidence="2 4" key="1">
    <citation type="journal article" date="2012" name="Nature">
        <title>Algal genomes reveal evolutionary mosaicism and the fate of nucleomorphs.</title>
        <authorList>
            <consortium name="DOE Joint Genome Institute"/>
            <person name="Curtis B.A."/>
            <person name="Tanifuji G."/>
            <person name="Burki F."/>
            <person name="Gruber A."/>
            <person name="Irimia M."/>
            <person name="Maruyama S."/>
            <person name="Arias M.C."/>
            <person name="Ball S.G."/>
            <person name="Gile G.H."/>
            <person name="Hirakawa Y."/>
            <person name="Hopkins J.F."/>
            <person name="Kuo A."/>
            <person name="Rensing S.A."/>
            <person name="Schmutz J."/>
            <person name="Symeonidi A."/>
            <person name="Elias M."/>
            <person name="Eveleigh R.J."/>
            <person name="Herman E.K."/>
            <person name="Klute M.J."/>
            <person name="Nakayama T."/>
            <person name="Obornik M."/>
            <person name="Reyes-Prieto A."/>
            <person name="Armbrust E.V."/>
            <person name="Aves S.J."/>
            <person name="Beiko R.G."/>
            <person name="Coutinho P."/>
            <person name="Dacks J.B."/>
            <person name="Durnford D.G."/>
            <person name="Fast N.M."/>
            <person name="Green B.R."/>
            <person name="Grisdale C.J."/>
            <person name="Hempel F."/>
            <person name="Henrissat B."/>
            <person name="Hoppner M.P."/>
            <person name="Ishida K."/>
            <person name="Kim E."/>
            <person name="Koreny L."/>
            <person name="Kroth P.G."/>
            <person name="Liu Y."/>
            <person name="Malik S.B."/>
            <person name="Maier U.G."/>
            <person name="McRose D."/>
            <person name="Mock T."/>
            <person name="Neilson J.A."/>
            <person name="Onodera N.T."/>
            <person name="Poole A.M."/>
            <person name="Pritham E.J."/>
            <person name="Richards T.A."/>
            <person name="Rocap G."/>
            <person name="Roy S.W."/>
            <person name="Sarai C."/>
            <person name="Schaack S."/>
            <person name="Shirato S."/>
            <person name="Slamovits C.H."/>
            <person name="Spencer D.F."/>
            <person name="Suzuki S."/>
            <person name="Worden A.Z."/>
            <person name="Zauner S."/>
            <person name="Barry K."/>
            <person name="Bell C."/>
            <person name="Bharti A.K."/>
            <person name="Crow J.A."/>
            <person name="Grimwood J."/>
            <person name="Kramer R."/>
            <person name="Lindquist E."/>
            <person name="Lucas S."/>
            <person name="Salamov A."/>
            <person name="McFadden G.I."/>
            <person name="Lane C.E."/>
            <person name="Keeling P.J."/>
            <person name="Gray M.W."/>
            <person name="Grigoriev I.V."/>
            <person name="Archibald J.M."/>
        </authorList>
    </citation>
    <scope>NUCLEOTIDE SEQUENCE</scope>
    <source>
        <strain evidence="2 4">CCMP2712</strain>
    </source>
</reference>
<dbReference type="HOGENOM" id="CLU_050151_0_0_1"/>
<protein>
    <submittedName>
        <fullName evidence="2 3">Uncharacterized protein</fullName>
    </submittedName>
</protein>
<proteinExistence type="predicted"/>
<dbReference type="EMBL" id="JH993246">
    <property type="protein sequence ID" value="EKX31696.1"/>
    <property type="molecule type" value="Genomic_DNA"/>
</dbReference>
<name>L1I620_GUITC</name>
<dbReference type="AlphaFoldDB" id="L1I620"/>
<reference evidence="4" key="2">
    <citation type="submission" date="2012-11" db="EMBL/GenBank/DDBJ databases">
        <authorList>
            <person name="Kuo A."/>
            <person name="Curtis B.A."/>
            <person name="Tanifuji G."/>
            <person name="Burki F."/>
            <person name="Gruber A."/>
            <person name="Irimia M."/>
            <person name="Maruyama S."/>
            <person name="Arias M.C."/>
            <person name="Ball S.G."/>
            <person name="Gile G.H."/>
            <person name="Hirakawa Y."/>
            <person name="Hopkins J.F."/>
            <person name="Rensing S.A."/>
            <person name="Schmutz J."/>
            <person name="Symeonidi A."/>
            <person name="Elias M."/>
            <person name="Eveleigh R.J."/>
            <person name="Herman E.K."/>
            <person name="Klute M.J."/>
            <person name="Nakayama T."/>
            <person name="Obornik M."/>
            <person name="Reyes-Prieto A."/>
            <person name="Armbrust E.V."/>
            <person name="Aves S.J."/>
            <person name="Beiko R.G."/>
            <person name="Coutinho P."/>
            <person name="Dacks J.B."/>
            <person name="Durnford D.G."/>
            <person name="Fast N.M."/>
            <person name="Green B.R."/>
            <person name="Grisdale C."/>
            <person name="Hempe F."/>
            <person name="Henrissat B."/>
            <person name="Hoppner M.P."/>
            <person name="Ishida K.-I."/>
            <person name="Kim E."/>
            <person name="Koreny L."/>
            <person name="Kroth P.G."/>
            <person name="Liu Y."/>
            <person name="Malik S.-B."/>
            <person name="Maier U.G."/>
            <person name="McRose D."/>
            <person name="Mock T."/>
            <person name="Neilson J.A."/>
            <person name="Onodera N.T."/>
            <person name="Poole A.M."/>
            <person name="Pritham E.J."/>
            <person name="Richards T.A."/>
            <person name="Rocap G."/>
            <person name="Roy S.W."/>
            <person name="Sarai C."/>
            <person name="Schaack S."/>
            <person name="Shirato S."/>
            <person name="Slamovits C.H."/>
            <person name="Spencer D.F."/>
            <person name="Suzuki S."/>
            <person name="Worden A.Z."/>
            <person name="Zauner S."/>
            <person name="Barry K."/>
            <person name="Bell C."/>
            <person name="Bharti A.K."/>
            <person name="Crow J.A."/>
            <person name="Grimwood J."/>
            <person name="Kramer R."/>
            <person name="Lindquist E."/>
            <person name="Lucas S."/>
            <person name="Salamov A."/>
            <person name="McFadden G.I."/>
            <person name="Lane C.E."/>
            <person name="Keeling P.J."/>
            <person name="Gray M.W."/>
            <person name="Grigoriev I.V."/>
            <person name="Archibald J.M."/>
        </authorList>
    </citation>
    <scope>NUCLEOTIDE SEQUENCE</scope>
    <source>
        <strain evidence="4">CCMP2712</strain>
    </source>
</reference>
<evidence type="ECO:0000313" key="2">
    <source>
        <dbReference type="EMBL" id="EKX31696.1"/>
    </source>
</evidence>
<gene>
    <name evidence="2" type="ORF">GUITHDRAFT_122109</name>
</gene>
<feature type="region of interest" description="Disordered" evidence="1">
    <location>
        <begin position="48"/>
        <end position="91"/>
    </location>
</feature>
<organism evidence="2">
    <name type="scientific">Guillardia theta (strain CCMP2712)</name>
    <name type="common">Cryptophyte</name>
    <dbReference type="NCBI Taxonomy" id="905079"/>
    <lineage>
        <taxon>Eukaryota</taxon>
        <taxon>Cryptophyceae</taxon>
        <taxon>Pyrenomonadales</taxon>
        <taxon>Geminigeraceae</taxon>
        <taxon>Guillardia</taxon>
    </lineage>
</organism>
<dbReference type="PaxDb" id="55529-EKX31696"/>
<reference evidence="3" key="3">
    <citation type="submission" date="2015-06" db="UniProtKB">
        <authorList>
            <consortium name="EnsemblProtists"/>
        </authorList>
    </citation>
    <scope>IDENTIFICATION</scope>
</reference>
<dbReference type="EnsemblProtists" id="EKX31696">
    <property type="protein sequence ID" value="EKX31696"/>
    <property type="gene ID" value="GUITHDRAFT_122109"/>
</dbReference>
<accession>L1I620</accession>
<dbReference type="KEGG" id="gtt:GUITHDRAFT_122109"/>
<evidence type="ECO:0000313" key="4">
    <source>
        <dbReference type="Proteomes" id="UP000011087"/>
    </source>
</evidence>
<dbReference type="RefSeq" id="XP_005818676.1">
    <property type="nucleotide sequence ID" value="XM_005818619.1"/>
</dbReference>